<name>A0A6A4HHR8_9AGAR</name>
<protein>
    <submittedName>
        <fullName evidence="1">Uncharacterized protein</fullName>
    </submittedName>
</protein>
<reference evidence="1" key="1">
    <citation type="journal article" date="2019" name="Environ. Microbiol.">
        <title>Fungal ecological strategies reflected in gene transcription - a case study of two litter decomposers.</title>
        <authorList>
            <person name="Barbi F."/>
            <person name="Kohler A."/>
            <person name="Barry K."/>
            <person name="Baskaran P."/>
            <person name="Daum C."/>
            <person name="Fauchery L."/>
            <person name="Ihrmark K."/>
            <person name="Kuo A."/>
            <person name="LaButti K."/>
            <person name="Lipzen A."/>
            <person name="Morin E."/>
            <person name="Grigoriev I.V."/>
            <person name="Henrissat B."/>
            <person name="Lindahl B."/>
            <person name="Martin F."/>
        </authorList>
    </citation>
    <scope>NUCLEOTIDE SEQUENCE</scope>
    <source>
        <strain evidence="1">JB14</strain>
    </source>
</reference>
<keyword evidence="2" id="KW-1185">Reference proteome</keyword>
<organism evidence="1 2">
    <name type="scientific">Gymnopus androsaceus JB14</name>
    <dbReference type="NCBI Taxonomy" id="1447944"/>
    <lineage>
        <taxon>Eukaryota</taxon>
        <taxon>Fungi</taxon>
        <taxon>Dikarya</taxon>
        <taxon>Basidiomycota</taxon>
        <taxon>Agaricomycotina</taxon>
        <taxon>Agaricomycetes</taxon>
        <taxon>Agaricomycetidae</taxon>
        <taxon>Agaricales</taxon>
        <taxon>Marasmiineae</taxon>
        <taxon>Omphalotaceae</taxon>
        <taxon>Gymnopus</taxon>
    </lineage>
</organism>
<dbReference type="Proteomes" id="UP000799118">
    <property type="component" value="Unassembled WGS sequence"/>
</dbReference>
<dbReference type="AlphaFoldDB" id="A0A6A4HHR8"/>
<dbReference type="EMBL" id="ML769503">
    <property type="protein sequence ID" value="KAE9397081.1"/>
    <property type="molecule type" value="Genomic_DNA"/>
</dbReference>
<accession>A0A6A4HHR8</accession>
<sequence>MAHRQHVWPSLEVNWTRVENFLELGAHTLRPPVSFAVILLLSIEIQTLCLTVGIAGNVGFGETDLVCKLGPLANLGAEPPVRPIADREEAANFTGVRDSGWNAGVMVWEFPDASWSWIQAVRASSFPV</sequence>
<evidence type="ECO:0000313" key="1">
    <source>
        <dbReference type="EMBL" id="KAE9397081.1"/>
    </source>
</evidence>
<evidence type="ECO:0000313" key="2">
    <source>
        <dbReference type="Proteomes" id="UP000799118"/>
    </source>
</evidence>
<gene>
    <name evidence="1" type="ORF">BT96DRAFT_941228</name>
</gene>
<proteinExistence type="predicted"/>